<dbReference type="EMBL" id="OD567399">
    <property type="protein sequence ID" value="CAD7445601.1"/>
    <property type="molecule type" value="Genomic_DNA"/>
</dbReference>
<dbReference type="Pfam" id="PF10240">
    <property type="entry name" value="DUF2464"/>
    <property type="match status" value="1"/>
</dbReference>
<proteinExistence type="predicted"/>
<name>A0A7R9F4C1_9NEOP</name>
<feature type="region of interest" description="Disordered" evidence="1">
    <location>
        <begin position="1"/>
        <end position="53"/>
    </location>
</feature>
<dbReference type="GO" id="GO:0000813">
    <property type="term" value="C:ESCRT I complex"/>
    <property type="evidence" value="ECO:0007669"/>
    <property type="project" value="InterPro"/>
</dbReference>
<dbReference type="AlphaFoldDB" id="A0A7R9F4C1"/>
<reference evidence="2" key="1">
    <citation type="submission" date="2020-11" db="EMBL/GenBank/DDBJ databases">
        <authorList>
            <person name="Tran Van P."/>
        </authorList>
    </citation>
    <scope>NUCLEOTIDE SEQUENCE</scope>
</reference>
<gene>
    <name evidence="2" type="ORF">TBIB3V08_LOCUS7951</name>
</gene>
<protein>
    <submittedName>
        <fullName evidence="2">Uncharacterized protein</fullName>
    </submittedName>
</protein>
<accession>A0A7R9F4C1</accession>
<evidence type="ECO:0000256" key="1">
    <source>
        <dbReference type="SAM" id="MobiDB-lite"/>
    </source>
</evidence>
<sequence>MCLLVPSVSPSPSNGNTPSQPKWNSGKPLRPPPPVPKPVNGMYPGLSPGDSSPHEYERLINLAPIRPAPRPPGVAVSSYATLATYNGLEGVPFVLGSGFQNLSDTKPLPVIKAKTKYDLDKEIMTDIYIKLDSFTCDLVKLFVKLKPAFEVPCVLNLPELCSTAAIGGK</sequence>
<feature type="compositionally biased region" description="Low complexity" evidence="1">
    <location>
        <begin position="1"/>
        <end position="21"/>
    </location>
</feature>
<dbReference type="InterPro" id="IPR018798">
    <property type="entry name" value="MVB12A/B"/>
</dbReference>
<evidence type="ECO:0000313" key="2">
    <source>
        <dbReference type="EMBL" id="CAD7445601.1"/>
    </source>
</evidence>
<organism evidence="2">
    <name type="scientific">Timema bartmani</name>
    <dbReference type="NCBI Taxonomy" id="61472"/>
    <lineage>
        <taxon>Eukaryota</taxon>
        <taxon>Metazoa</taxon>
        <taxon>Ecdysozoa</taxon>
        <taxon>Arthropoda</taxon>
        <taxon>Hexapoda</taxon>
        <taxon>Insecta</taxon>
        <taxon>Pterygota</taxon>
        <taxon>Neoptera</taxon>
        <taxon>Polyneoptera</taxon>
        <taxon>Phasmatodea</taxon>
        <taxon>Timematodea</taxon>
        <taxon>Timematoidea</taxon>
        <taxon>Timematidae</taxon>
        <taxon>Timema</taxon>
    </lineage>
</organism>